<dbReference type="PROSITE" id="PS00888">
    <property type="entry name" value="CNMP_BINDING_1"/>
    <property type="match status" value="2"/>
</dbReference>
<dbReference type="Pfam" id="PF00027">
    <property type="entry name" value="cNMP_binding"/>
    <property type="match status" value="2"/>
</dbReference>
<feature type="binding site" evidence="8">
    <location>
        <position position="307"/>
    </location>
    <ligand>
        <name>3',5'-cyclic AMP</name>
        <dbReference type="ChEBI" id="CHEBI:58165"/>
        <label>2</label>
    </ligand>
</feature>
<dbReference type="GO" id="GO:0005952">
    <property type="term" value="C:cAMP-dependent protein kinase complex"/>
    <property type="evidence" value="ECO:0007669"/>
    <property type="project" value="InterPro"/>
</dbReference>
<reference evidence="10 11" key="1">
    <citation type="submission" date="2019-03" db="EMBL/GenBank/DDBJ databases">
        <title>Single cell metagenomics reveals metabolic interactions within the superorganism composed of flagellate Streblomastix strix and complex community of Bacteroidetes bacteria on its surface.</title>
        <authorList>
            <person name="Treitli S.C."/>
            <person name="Kolisko M."/>
            <person name="Husnik F."/>
            <person name="Keeling P."/>
            <person name="Hampl V."/>
        </authorList>
    </citation>
    <scope>NUCLEOTIDE SEQUENCE [LARGE SCALE GENOMIC DNA]</scope>
    <source>
        <strain evidence="10">ST1C</strain>
    </source>
</reference>
<evidence type="ECO:0000256" key="8">
    <source>
        <dbReference type="PIRSR" id="PIRSR000548-1"/>
    </source>
</evidence>
<dbReference type="GO" id="GO:0034236">
    <property type="term" value="F:protein kinase A catalytic subunit binding"/>
    <property type="evidence" value="ECO:0007669"/>
    <property type="project" value="TreeGrafter"/>
</dbReference>
<evidence type="ECO:0000259" key="9">
    <source>
        <dbReference type="PROSITE" id="PS50042"/>
    </source>
</evidence>
<dbReference type="InterPro" id="IPR018490">
    <property type="entry name" value="cNMP-bd_dom_sf"/>
</dbReference>
<keyword evidence="6 8" id="KW-0547">Nucleotide-binding</keyword>
<keyword evidence="4 8" id="KW-0116">cAMP-binding</keyword>
<feature type="binding site" evidence="8">
    <location>
        <position position="184"/>
    </location>
    <ligand>
        <name>3',5'-cyclic AMP</name>
        <dbReference type="ChEBI" id="CHEBI:58165"/>
        <label>1</label>
    </ligand>
</feature>
<evidence type="ECO:0000256" key="3">
    <source>
        <dbReference type="ARBA" id="ARBA00022553"/>
    </source>
</evidence>
<dbReference type="InterPro" id="IPR014710">
    <property type="entry name" value="RmlC-like_jellyroll"/>
</dbReference>
<dbReference type="CDD" id="cd00038">
    <property type="entry name" value="CAP_ED"/>
    <property type="match status" value="2"/>
</dbReference>
<keyword evidence="3" id="KW-0597">Phosphoprotein</keyword>
<dbReference type="FunFam" id="2.60.120.10:FF:000039">
    <property type="entry name" value="cAMP-dependent protein kinase regulatory subunit"/>
    <property type="match status" value="1"/>
</dbReference>
<dbReference type="SMART" id="SM00100">
    <property type="entry name" value="cNMP"/>
    <property type="match status" value="2"/>
</dbReference>
<comment type="caution">
    <text evidence="10">The sequence shown here is derived from an EMBL/GenBank/DDBJ whole genome shotgun (WGS) entry which is preliminary data.</text>
</comment>
<accession>A0A5J4X8T3</accession>
<proteinExistence type="inferred from homology"/>
<feature type="binding site" evidence="8">
    <location>
        <position position="193"/>
    </location>
    <ligand>
        <name>3',5'-cyclic AMP</name>
        <dbReference type="ChEBI" id="CHEBI:58165"/>
        <label>1</label>
    </ligand>
</feature>
<evidence type="ECO:0000313" key="11">
    <source>
        <dbReference type="Proteomes" id="UP000324800"/>
    </source>
</evidence>
<keyword evidence="5" id="KW-0677">Repeat</keyword>
<comment type="similarity">
    <text evidence="1">Belongs to the cAMP-dependent kinase regulatory chain family.</text>
</comment>
<dbReference type="AlphaFoldDB" id="A0A5J4X8T3"/>
<gene>
    <name evidence="10" type="ORF">EZS28_001528</name>
</gene>
<dbReference type="InterPro" id="IPR050503">
    <property type="entry name" value="cAMP-dep_PK_reg_su-like"/>
</dbReference>
<dbReference type="Proteomes" id="UP000324800">
    <property type="component" value="Unassembled WGS sequence"/>
</dbReference>
<evidence type="ECO:0000256" key="5">
    <source>
        <dbReference type="ARBA" id="ARBA00022737"/>
    </source>
</evidence>
<evidence type="ECO:0000313" key="10">
    <source>
        <dbReference type="EMBL" id="KAA6402949.1"/>
    </source>
</evidence>
<evidence type="ECO:0000256" key="2">
    <source>
        <dbReference type="ARBA" id="ARBA00020355"/>
    </source>
</evidence>
<evidence type="ECO:0000256" key="4">
    <source>
        <dbReference type="ARBA" id="ARBA00022566"/>
    </source>
</evidence>
<dbReference type="GO" id="GO:0004862">
    <property type="term" value="F:cAMP-dependent protein kinase inhibitor activity"/>
    <property type="evidence" value="ECO:0007669"/>
    <property type="project" value="TreeGrafter"/>
</dbReference>
<dbReference type="OrthoDB" id="417078at2759"/>
<dbReference type="GO" id="GO:0005829">
    <property type="term" value="C:cytosol"/>
    <property type="evidence" value="ECO:0007669"/>
    <property type="project" value="TreeGrafter"/>
</dbReference>
<dbReference type="GO" id="GO:0033554">
    <property type="term" value="P:cellular response to stress"/>
    <property type="evidence" value="ECO:0007669"/>
    <property type="project" value="UniProtKB-ARBA"/>
</dbReference>
<sequence>MSDEDAEYVRRMRVDDYLLRLRTAVIKDKPSNLSVFVENYARQKIQEQTAGDEDEDAVDQPDAKRSAAKYVRTRRKAIVQQVQTNLDGKEIEVIEKSEESKAKIAEITKTNFLFSKLDQSQRDVIVGAMFEVRRKKGDIIIKQGDEGDNFYVMDKGEVDVLIAFEKGKEPTKVGHMSDGQGFGELALMHNQPRAATILATTDCVLWAIDRNTYRQVMMSTVMKKRAKYQDLISKVPFLDTLTKYERHSLCDALQPMEFPKETNVVIQGEIGSRFFIIEEGEVAIWRAVGGDPPKEVGHLHPPQFFGEVALLSSAKKRTATVKTIGACKFLTLEHQAFTRLLGPLESILKRNMEHYEEMMKK</sequence>
<dbReference type="PIRSF" id="PIRSF000548">
    <property type="entry name" value="PK_regulatory"/>
    <property type="match status" value="1"/>
</dbReference>
<organism evidence="10 11">
    <name type="scientific">Streblomastix strix</name>
    <dbReference type="NCBI Taxonomy" id="222440"/>
    <lineage>
        <taxon>Eukaryota</taxon>
        <taxon>Metamonada</taxon>
        <taxon>Preaxostyla</taxon>
        <taxon>Oxymonadida</taxon>
        <taxon>Streblomastigidae</taxon>
        <taxon>Streblomastix</taxon>
    </lineage>
</organism>
<name>A0A5J4X8T3_9EUKA</name>
<evidence type="ECO:0000256" key="6">
    <source>
        <dbReference type="ARBA" id="ARBA00022741"/>
    </source>
</evidence>
<dbReference type="PANTHER" id="PTHR11635:SF152">
    <property type="entry name" value="CAMP-DEPENDENT PROTEIN KINASE TYPE I REGULATORY SUBUNIT-RELATED"/>
    <property type="match status" value="1"/>
</dbReference>
<dbReference type="PANTHER" id="PTHR11635">
    <property type="entry name" value="CAMP-DEPENDENT PROTEIN KINASE REGULATORY CHAIN"/>
    <property type="match status" value="1"/>
</dbReference>
<keyword evidence="7 8" id="KW-0114">cAMP</keyword>
<feature type="binding site" evidence="8">
    <location>
        <position position="317"/>
    </location>
    <ligand>
        <name>3',5'-cyclic AMP</name>
        <dbReference type="ChEBI" id="CHEBI:58165"/>
        <label>2</label>
    </ligand>
</feature>
<evidence type="ECO:0000256" key="1">
    <source>
        <dbReference type="ARBA" id="ARBA00005753"/>
    </source>
</evidence>
<dbReference type="InterPro" id="IPR000595">
    <property type="entry name" value="cNMP-bd_dom"/>
</dbReference>
<dbReference type="EMBL" id="SNRW01000160">
    <property type="protein sequence ID" value="KAA6402949.1"/>
    <property type="molecule type" value="Genomic_DNA"/>
</dbReference>
<evidence type="ECO:0000256" key="7">
    <source>
        <dbReference type="ARBA" id="ARBA00023149"/>
    </source>
</evidence>
<dbReference type="InterPro" id="IPR012198">
    <property type="entry name" value="cAMP_dep_PK_reg_su"/>
</dbReference>
<dbReference type="PRINTS" id="PR00103">
    <property type="entry name" value="CAMPKINASE"/>
</dbReference>
<dbReference type="PROSITE" id="PS50042">
    <property type="entry name" value="CNMP_BINDING_3"/>
    <property type="match status" value="2"/>
</dbReference>
<dbReference type="Gene3D" id="2.60.120.10">
    <property type="entry name" value="Jelly Rolls"/>
    <property type="match status" value="2"/>
</dbReference>
<dbReference type="GO" id="GO:0030552">
    <property type="term" value="F:cAMP binding"/>
    <property type="evidence" value="ECO:0007669"/>
    <property type="project" value="UniProtKB-KW"/>
</dbReference>
<feature type="domain" description="Cyclic nucleotide-binding" evidence="9">
    <location>
        <begin position="113"/>
        <end position="234"/>
    </location>
</feature>
<dbReference type="PROSITE" id="PS00889">
    <property type="entry name" value="CNMP_BINDING_2"/>
    <property type="match status" value="2"/>
</dbReference>
<dbReference type="SUPFAM" id="SSF51206">
    <property type="entry name" value="cAMP-binding domain-like"/>
    <property type="match status" value="2"/>
</dbReference>
<feature type="domain" description="Cyclic nucleotide-binding" evidence="9">
    <location>
        <begin position="237"/>
        <end position="358"/>
    </location>
</feature>
<protein>
    <recommendedName>
        <fullName evidence="2">cAMP-dependent protein kinase regulatory subunit</fullName>
    </recommendedName>
</protein>
<dbReference type="InterPro" id="IPR018488">
    <property type="entry name" value="cNMP-bd_CS"/>
</dbReference>